<protein>
    <submittedName>
        <fullName evidence="1">Uncharacterized protein</fullName>
    </submittedName>
</protein>
<dbReference type="Proteomes" id="UP000327157">
    <property type="component" value="Chromosome 7"/>
</dbReference>
<proteinExistence type="predicted"/>
<dbReference type="AlphaFoldDB" id="A0A5N5EX65"/>
<reference evidence="1 2" key="1">
    <citation type="submission" date="2019-09" db="EMBL/GenBank/DDBJ databases">
        <authorList>
            <person name="Ou C."/>
        </authorList>
    </citation>
    <scope>NUCLEOTIDE SEQUENCE [LARGE SCALE GENOMIC DNA]</scope>
    <source>
        <strain evidence="1">S2</strain>
        <tissue evidence="1">Leaf</tissue>
    </source>
</reference>
<sequence length="104" mass="11883">MLACTDEDFERRVKTRVERRRRFESGGLSEDVYNSAMSFDDDSPDHGQAIRRGRDLLISKSTTAISMKIDDALSPQLLHRAEQGRRYNEIAQVAPPVVRPLLPR</sequence>
<evidence type="ECO:0000313" key="1">
    <source>
        <dbReference type="EMBL" id="KAB2595337.1"/>
    </source>
</evidence>
<keyword evidence="2" id="KW-1185">Reference proteome</keyword>
<comment type="caution">
    <text evidence="1">The sequence shown here is derived from an EMBL/GenBank/DDBJ whole genome shotgun (WGS) entry which is preliminary data.</text>
</comment>
<evidence type="ECO:0000313" key="2">
    <source>
        <dbReference type="Proteomes" id="UP000327157"/>
    </source>
</evidence>
<gene>
    <name evidence="1" type="ORF">D8674_030787</name>
</gene>
<organism evidence="1 2">
    <name type="scientific">Pyrus ussuriensis x Pyrus communis</name>
    <dbReference type="NCBI Taxonomy" id="2448454"/>
    <lineage>
        <taxon>Eukaryota</taxon>
        <taxon>Viridiplantae</taxon>
        <taxon>Streptophyta</taxon>
        <taxon>Embryophyta</taxon>
        <taxon>Tracheophyta</taxon>
        <taxon>Spermatophyta</taxon>
        <taxon>Magnoliopsida</taxon>
        <taxon>eudicotyledons</taxon>
        <taxon>Gunneridae</taxon>
        <taxon>Pentapetalae</taxon>
        <taxon>rosids</taxon>
        <taxon>fabids</taxon>
        <taxon>Rosales</taxon>
        <taxon>Rosaceae</taxon>
        <taxon>Amygdaloideae</taxon>
        <taxon>Maleae</taxon>
        <taxon>Pyrus</taxon>
    </lineage>
</organism>
<reference evidence="1 2" key="3">
    <citation type="submission" date="2019-11" db="EMBL/GenBank/DDBJ databases">
        <title>A de novo genome assembly of a pear dwarfing rootstock.</title>
        <authorList>
            <person name="Wang F."/>
            <person name="Wang J."/>
            <person name="Li S."/>
            <person name="Zhang Y."/>
            <person name="Fang M."/>
            <person name="Ma L."/>
            <person name="Zhao Y."/>
            <person name="Jiang S."/>
        </authorList>
    </citation>
    <scope>NUCLEOTIDE SEQUENCE [LARGE SCALE GENOMIC DNA]</scope>
    <source>
        <strain evidence="1">S2</strain>
        <tissue evidence="1">Leaf</tissue>
    </source>
</reference>
<accession>A0A5N5EX65</accession>
<dbReference type="EMBL" id="SMOL01000781">
    <property type="protein sequence ID" value="KAB2595337.1"/>
    <property type="molecule type" value="Genomic_DNA"/>
</dbReference>
<reference evidence="2" key="2">
    <citation type="submission" date="2019-10" db="EMBL/GenBank/DDBJ databases">
        <title>A de novo genome assembly of a pear dwarfing rootstock.</title>
        <authorList>
            <person name="Wang F."/>
            <person name="Wang J."/>
            <person name="Li S."/>
            <person name="Zhang Y."/>
            <person name="Fang M."/>
            <person name="Ma L."/>
            <person name="Zhao Y."/>
            <person name="Jiang S."/>
        </authorList>
    </citation>
    <scope>NUCLEOTIDE SEQUENCE [LARGE SCALE GENOMIC DNA]</scope>
</reference>
<name>A0A5N5EX65_9ROSA</name>